<name>A0A4R6UJ84_9GAMM</name>
<dbReference type="EMBL" id="SNYM01000020">
    <property type="protein sequence ID" value="TDQ45479.1"/>
    <property type="molecule type" value="Genomic_DNA"/>
</dbReference>
<protein>
    <submittedName>
        <fullName evidence="1">Uncharacterized protein</fullName>
    </submittedName>
</protein>
<gene>
    <name evidence="1" type="ORF">EV696_12056</name>
</gene>
<dbReference type="AlphaFoldDB" id="A0A4R6UJ84"/>
<keyword evidence="2" id="KW-1185">Reference proteome</keyword>
<evidence type="ECO:0000313" key="2">
    <source>
        <dbReference type="Proteomes" id="UP000295375"/>
    </source>
</evidence>
<evidence type="ECO:0000313" key="1">
    <source>
        <dbReference type="EMBL" id="TDQ45479.1"/>
    </source>
</evidence>
<dbReference type="Proteomes" id="UP000295375">
    <property type="component" value="Unassembled WGS sequence"/>
</dbReference>
<proteinExistence type="predicted"/>
<comment type="caution">
    <text evidence="1">The sequence shown here is derived from an EMBL/GenBank/DDBJ whole genome shotgun (WGS) entry which is preliminary data.</text>
</comment>
<accession>A0A4R6UJ84</accession>
<sequence>MALRQRWQSWWSAIQQWIAGRWRSSPGACPEIAVNNKALTSSSSTPSSALLIQLNNLSCRRSDSRHRCSTQVSARAWRSEQRVIDLLSYHAARHTADLTPEQMQQRLNNIRAHTPD</sequence>
<organism evidence="1 2">
    <name type="scientific">Permianibacter aggregans</name>
    <dbReference type="NCBI Taxonomy" id="1510150"/>
    <lineage>
        <taxon>Bacteria</taxon>
        <taxon>Pseudomonadati</taxon>
        <taxon>Pseudomonadota</taxon>
        <taxon>Gammaproteobacteria</taxon>
        <taxon>Pseudomonadales</taxon>
        <taxon>Pseudomonadaceae</taxon>
        <taxon>Permianibacter</taxon>
    </lineage>
</organism>
<reference evidence="1 2" key="1">
    <citation type="submission" date="2019-03" db="EMBL/GenBank/DDBJ databases">
        <title>Genomic Encyclopedia of Type Strains, Phase IV (KMG-IV): sequencing the most valuable type-strain genomes for metagenomic binning, comparative biology and taxonomic classification.</title>
        <authorList>
            <person name="Goeker M."/>
        </authorList>
    </citation>
    <scope>NUCLEOTIDE SEQUENCE [LARGE SCALE GENOMIC DNA]</scope>
    <source>
        <strain evidence="1 2">DSM 103792</strain>
    </source>
</reference>
<dbReference type="RefSeq" id="WP_133592791.1">
    <property type="nucleotide sequence ID" value="NZ_SNYM01000020.1"/>
</dbReference>